<accession>A0A081N0Q7</accession>
<organism evidence="1 2">
    <name type="scientific">Endozoicomonas montiporae</name>
    <dbReference type="NCBI Taxonomy" id="1027273"/>
    <lineage>
        <taxon>Bacteria</taxon>
        <taxon>Pseudomonadati</taxon>
        <taxon>Pseudomonadota</taxon>
        <taxon>Gammaproteobacteria</taxon>
        <taxon>Oceanospirillales</taxon>
        <taxon>Endozoicomonadaceae</taxon>
        <taxon>Endozoicomonas</taxon>
    </lineage>
</organism>
<proteinExistence type="predicted"/>
<dbReference type="AlphaFoldDB" id="A0A081N0Q7"/>
<dbReference type="RefSeq" id="WP_034879191.1">
    <property type="nucleotide sequence ID" value="NZ_JOKG01000005.1"/>
</dbReference>
<name>A0A081N0Q7_9GAMM</name>
<sequence>MCFGGGGGSTKVIQDHTVSRKQAALAQQLDDDYVARFLPVERELLNYAENKGQITAEAEAAKQTAGKVFDSGNGTVERSLAGFGASLTPQQKAAYDQMQHMNRNGAQIVAANMAREATDARLDKLGTNLMNLGRGAQGAGLSGMNTAAGLEGQRNQAAIQQAAQQQAAGYSALGTGIGIIGSIAMGM</sequence>
<dbReference type="Proteomes" id="UP000028006">
    <property type="component" value="Unassembled WGS sequence"/>
</dbReference>
<keyword evidence="2" id="KW-1185">Reference proteome</keyword>
<evidence type="ECO:0000313" key="1">
    <source>
        <dbReference type="EMBL" id="KEQ12030.1"/>
    </source>
</evidence>
<comment type="caution">
    <text evidence="1">The sequence shown here is derived from an EMBL/GenBank/DDBJ whole genome shotgun (WGS) entry which is preliminary data.</text>
</comment>
<protein>
    <submittedName>
        <fullName evidence="1">Uncharacterized protein</fullName>
    </submittedName>
</protein>
<gene>
    <name evidence="1" type="ORF">GZ77_23380</name>
</gene>
<dbReference type="EMBL" id="JOKG01000005">
    <property type="protein sequence ID" value="KEQ12030.1"/>
    <property type="molecule type" value="Genomic_DNA"/>
</dbReference>
<reference evidence="1 2" key="1">
    <citation type="submission" date="2014-06" db="EMBL/GenBank/DDBJ databases">
        <title>Whole Genome Sequences of Three Symbiotic Endozoicomonas Bacteria.</title>
        <authorList>
            <person name="Neave M.J."/>
            <person name="Apprill A."/>
            <person name="Voolstra C.R."/>
        </authorList>
    </citation>
    <scope>NUCLEOTIDE SEQUENCE [LARGE SCALE GENOMIC DNA]</scope>
    <source>
        <strain evidence="1 2">LMG 24815</strain>
    </source>
</reference>
<evidence type="ECO:0000313" key="2">
    <source>
        <dbReference type="Proteomes" id="UP000028006"/>
    </source>
</evidence>